<dbReference type="OrthoDB" id="2085560at2"/>
<gene>
    <name evidence="1" type="ORF">C5Q96_06780</name>
</gene>
<dbReference type="Proteomes" id="UP000237883">
    <property type="component" value="Chromosome"/>
</dbReference>
<reference evidence="2" key="1">
    <citation type="submission" date="2018-02" db="EMBL/GenBank/DDBJ databases">
        <authorList>
            <person name="Holder M.E."/>
            <person name="Ajami N.J."/>
            <person name="Petrosino J.F."/>
        </authorList>
    </citation>
    <scope>NUCLEOTIDE SEQUENCE [LARGE SCALE GENOMIC DNA]</scope>
    <source>
        <strain evidence="2">CCUG 47132</strain>
    </source>
</reference>
<dbReference type="RefSeq" id="WP_106057621.1">
    <property type="nucleotide sequence ID" value="NZ_CP027228.1"/>
</dbReference>
<accession>A0A2S0L5N6</accession>
<name>A0A2S0L5N6_9FIRM</name>
<keyword evidence="2" id="KW-1185">Reference proteome</keyword>
<proteinExistence type="predicted"/>
<evidence type="ECO:0000313" key="2">
    <source>
        <dbReference type="Proteomes" id="UP000237883"/>
    </source>
</evidence>
<dbReference type="AlphaFoldDB" id="A0A2S0L5N6"/>
<dbReference type="EMBL" id="CP027228">
    <property type="protein sequence ID" value="AVM48566.1"/>
    <property type="molecule type" value="Genomic_DNA"/>
</dbReference>
<sequence>MKREILDEYYQTCPFPKPKTTKKKKKVNGWKNKKYRRCKYCGEGNAERHEVFFGANRQASIDNKFQVDVCRKHHEELHANSTEWAISENKKLRQHYQLKYEIELIEKGCTAEQARREWMRLIGRDYL</sequence>
<dbReference type="GeneID" id="78391966"/>
<protein>
    <submittedName>
        <fullName evidence="1">Uncharacterized protein</fullName>
    </submittedName>
</protein>
<dbReference type="KEGG" id="mdv:C5Q96_06780"/>
<evidence type="ECO:0000313" key="1">
    <source>
        <dbReference type="EMBL" id="AVM48566.1"/>
    </source>
</evidence>
<organism evidence="1 2">
    <name type="scientific">Mogibacterium diversum</name>
    <dbReference type="NCBI Taxonomy" id="114527"/>
    <lineage>
        <taxon>Bacteria</taxon>
        <taxon>Bacillati</taxon>
        <taxon>Bacillota</taxon>
        <taxon>Clostridia</taxon>
        <taxon>Peptostreptococcales</taxon>
        <taxon>Anaerovoracaceae</taxon>
        <taxon>Mogibacterium</taxon>
    </lineage>
</organism>